<keyword evidence="2" id="KW-1185">Reference proteome</keyword>
<dbReference type="OrthoDB" id="2941457at2"/>
<dbReference type="AlphaFoldDB" id="A0A6N8HZ08"/>
<dbReference type="EMBL" id="VWXL01000052">
    <property type="protein sequence ID" value="MVB11081.1"/>
    <property type="molecule type" value="Genomic_DNA"/>
</dbReference>
<dbReference type="RefSeq" id="WP_156990420.1">
    <property type="nucleotide sequence ID" value="NZ_VWXL01000052.1"/>
</dbReference>
<protein>
    <recommendedName>
        <fullName evidence="3">LysM domain-containing protein</fullName>
    </recommendedName>
</protein>
<name>A0A6N8HZ08_9FIRM</name>
<gene>
    <name evidence="1" type="ORF">CAFE_17830</name>
</gene>
<dbReference type="Proteomes" id="UP000469440">
    <property type="component" value="Unassembled WGS sequence"/>
</dbReference>
<evidence type="ECO:0008006" key="3">
    <source>
        <dbReference type="Google" id="ProtNLM"/>
    </source>
</evidence>
<dbReference type="Pfam" id="PF05489">
    <property type="entry name" value="Phage_tail_X"/>
    <property type="match status" value="1"/>
</dbReference>
<reference evidence="1 2" key="1">
    <citation type="submission" date="2019-09" db="EMBL/GenBank/DDBJ databases">
        <title>Genome sequence of Clostridium sp. EA1.</title>
        <authorList>
            <person name="Poehlein A."/>
            <person name="Bengelsdorf F.R."/>
            <person name="Daniel R."/>
        </authorList>
    </citation>
    <scope>NUCLEOTIDE SEQUENCE [LARGE SCALE GENOMIC DNA]</scope>
    <source>
        <strain evidence="1 2">EA1</strain>
    </source>
</reference>
<accession>A0A6N8HZ08</accession>
<sequence>MGGVTDGFDYVTQEGDTFDMLALDAYNDEFRAEEIIRANPRYAGVVIFDAGVALRIPYLETAAPETLPPWKR</sequence>
<comment type="caution">
    <text evidence="1">The sequence shown here is derived from an EMBL/GenBank/DDBJ whole genome shotgun (WGS) entry which is preliminary data.</text>
</comment>
<proteinExistence type="predicted"/>
<dbReference type="InterPro" id="IPR008861">
    <property type="entry name" value="GpX-like"/>
</dbReference>
<evidence type="ECO:0000313" key="1">
    <source>
        <dbReference type="EMBL" id="MVB11081.1"/>
    </source>
</evidence>
<organism evidence="1 2">
    <name type="scientific">Caproicibacter fermentans</name>
    <dbReference type="NCBI Taxonomy" id="2576756"/>
    <lineage>
        <taxon>Bacteria</taxon>
        <taxon>Bacillati</taxon>
        <taxon>Bacillota</taxon>
        <taxon>Clostridia</taxon>
        <taxon>Eubacteriales</taxon>
        <taxon>Acutalibacteraceae</taxon>
        <taxon>Caproicibacter</taxon>
    </lineage>
</organism>
<evidence type="ECO:0000313" key="2">
    <source>
        <dbReference type="Proteomes" id="UP000469440"/>
    </source>
</evidence>